<dbReference type="KEGG" id="ceh:CEW89_18360"/>
<reference evidence="2 3" key="1">
    <citation type="submission" date="2017-06" db="EMBL/GenBank/DDBJ databases">
        <title>Celeribacter sp. TSPH2 complete genome sequence.</title>
        <authorList>
            <person name="Woo J.-H."/>
            <person name="Kim H.-S."/>
        </authorList>
    </citation>
    <scope>NUCLEOTIDE SEQUENCE [LARGE SCALE GENOMIC DNA]</scope>
    <source>
        <strain evidence="2 3">TSPH2</strain>
    </source>
</reference>
<organism evidence="2 3">
    <name type="scientific">Celeribacter ethanolicus</name>
    <dbReference type="NCBI Taxonomy" id="1758178"/>
    <lineage>
        <taxon>Bacteria</taxon>
        <taxon>Pseudomonadati</taxon>
        <taxon>Pseudomonadota</taxon>
        <taxon>Alphaproteobacteria</taxon>
        <taxon>Rhodobacterales</taxon>
        <taxon>Roseobacteraceae</taxon>
        <taxon>Celeribacter</taxon>
    </lineage>
</organism>
<evidence type="ECO:0000313" key="3">
    <source>
        <dbReference type="Proteomes" id="UP000217935"/>
    </source>
</evidence>
<dbReference type="EMBL" id="CP022196">
    <property type="protein sequence ID" value="ATG49366.1"/>
    <property type="molecule type" value="Genomic_DNA"/>
</dbReference>
<sequence length="105" mass="11431">MKKSLLAFAAIATTATALLSPIPASAGTIERACMASDRAANNRALCGCIQQVADMTLSNSDQRQAAKFFKDPQKAQDIRQSDNRSHEEFWLRYKAFGQAAAQYCG</sequence>
<evidence type="ECO:0000313" key="2">
    <source>
        <dbReference type="EMBL" id="ATG49366.1"/>
    </source>
</evidence>
<protein>
    <recommendedName>
        <fullName evidence="4">Arginine transporter</fullName>
    </recommendedName>
</protein>
<feature type="signal peptide" evidence="1">
    <location>
        <begin position="1"/>
        <end position="26"/>
    </location>
</feature>
<keyword evidence="1" id="KW-0732">Signal</keyword>
<gene>
    <name evidence="2" type="ORF">CEW89_18360</name>
</gene>
<dbReference type="AlphaFoldDB" id="A0A291GH67"/>
<keyword evidence="3" id="KW-1185">Reference proteome</keyword>
<dbReference type="STRING" id="1758178.GCA_001550095_03184"/>
<dbReference type="OrthoDB" id="7659053at2"/>
<feature type="chain" id="PRO_5012832568" description="Arginine transporter" evidence="1">
    <location>
        <begin position="27"/>
        <end position="105"/>
    </location>
</feature>
<dbReference type="Proteomes" id="UP000217935">
    <property type="component" value="Chromosome"/>
</dbReference>
<dbReference type="RefSeq" id="WP_066710499.1">
    <property type="nucleotide sequence ID" value="NZ_CP022196.1"/>
</dbReference>
<proteinExistence type="predicted"/>
<evidence type="ECO:0000256" key="1">
    <source>
        <dbReference type="SAM" id="SignalP"/>
    </source>
</evidence>
<evidence type="ECO:0008006" key="4">
    <source>
        <dbReference type="Google" id="ProtNLM"/>
    </source>
</evidence>
<name>A0A291GH67_9RHOB</name>
<accession>A0A291GH67</accession>